<dbReference type="AlphaFoldDB" id="A0A081R9I7"/>
<keyword evidence="2" id="KW-0472">Membrane</keyword>
<dbReference type="Pfam" id="PF05569">
    <property type="entry name" value="Peptidase_M56"/>
    <property type="match status" value="1"/>
</dbReference>
<feature type="transmembrane region" description="Helical" evidence="2">
    <location>
        <begin position="277"/>
        <end position="296"/>
    </location>
</feature>
<sequence>MSVWIAETLIASTLLMALVMLLRRPVARWLGAGVAYWLWLLPLARMALPSLPQDVASPSPFQLAVEQAGLPSLLDAGPNILVQPEWTFPWLEIAASLWLVGAVLFLAVQAVGYVRFRRFILKGATAIGEEGRIRIVTSPQAGGPLAFGVLRPTIVLPADFALRFDGQEQAMAIAHEKAHHQGGDLAANMVALLLLGLHWCNPIAWIAYRAYRADQEQACDARVLALYGTDQAHIYGRTILKAAGGRRFAGACHLNRITALKGRLKMLSAHEMSLRRISWGMAAVAVVTVSGLVLTASGSRAARQVAAITEKVDAMNFGRLADLVAQPASASEFAPPEPPAAPAMVQPLSHADAQVERDSVPPAPPVPPAPVADMAPPVPPFPPVPEIGLRDERSAIPSEAEIRRMVPHVDVANGCEDGKGVSQRETVDADGRRHIRVRICEAQISAQAHRAARAGLIAARAQIAAAVKMSDKIKADVLRDLDKEIAQMDEEE</sequence>
<evidence type="ECO:0000259" key="3">
    <source>
        <dbReference type="Pfam" id="PF05569"/>
    </source>
</evidence>
<evidence type="ECO:0000256" key="2">
    <source>
        <dbReference type="SAM" id="Phobius"/>
    </source>
</evidence>
<feature type="transmembrane region" description="Helical" evidence="2">
    <location>
        <begin position="6"/>
        <end position="22"/>
    </location>
</feature>
<evidence type="ECO:0000313" key="4">
    <source>
        <dbReference type="EMBL" id="KEQ51860.1"/>
    </source>
</evidence>
<dbReference type="EMBL" id="JFHR01000061">
    <property type="protein sequence ID" value="KEQ51860.1"/>
    <property type="molecule type" value="Genomic_DNA"/>
</dbReference>
<dbReference type="CDD" id="cd07341">
    <property type="entry name" value="M56_BlaR1_MecR1_like"/>
    <property type="match status" value="1"/>
</dbReference>
<feature type="transmembrane region" description="Helical" evidence="2">
    <location>
        <begin position="29"/>
        <end position="48"/>
    </location>
</feature>
<dbReference type="InterPro" id="IPR008756">
    <property type="entry name" value="Peptidase_M56"/>
</dbReference>
<dbReference type="PANTHER" id="PTHR34978">
    <property type="entry name" value="POSSIBLE SENSOR-TRANSDUCER PROTEIN BLAR"/>
    <property type="match status" value="1"/>
</dbReference>
<dbReference type="InterPro" id="IPR052173">
    <property type="entry name" value="Beta-lactam_resp_regulator"/>
</dbReference>
<evidence type="ECO:0000256" key="1">
    <source>
        <dbReference type="SAM" id="MobiDB-lite"/>
    </source>
</evidence>
<reference evidence="4 5" key="1">
    <citation type="submission" date="2014-02" db="EMBL/GenBank/DDBJ databases">
        <title>Whole genome sequence of Sphingobium chlorophenolicum NBRC 16172.</title>
        <authorList>
            <person name="Gan H.M."/>
            <person name="Gan H.Y."/>
            <person name="Chew T.H."/>
            <person name="Savka M.A."/>
        </authorList>
    </citation>
    <scope>NUCLEOTIDE SEQUENCE [LARGE SCALE GENOMIC DNA]</scope>
    <source>
        <strain evidence="4 5">NBRC 16172</strain>
    </source>
</reference>
<feature type="region of interest" description="Disordered" evidence="1">
    <location>
        <begin position="329"/>
        <end position="364"/>
    </location>
</feature>
<feature type="transmembrane region" description="Helical" evidence="2">
    <location>
        <begin position="93"/>
        <end position="114"/>
    </location>
</feature>
<name>A0A081R9I7_SPHCR</name>
<comment type="caution">
    <text evidence="4">The sequence shown here is derived from an EMBL/GenBank/DDBJ whole genome shotgun (WGS) entry which is preliminary data.</text>
</comment>
<accession>A0A081R9I7</accession>
<keyword evidence="2" id="KW-0812">Transmembrane</keyword>
<evidence type="ECO:0000313" key="5">
    <source>
        <dbReference type="Proteomes" id="UP000028411"/>
    </source>
</evidence>
<dbReference type="PATRIC" id="fig|46429.4.peg.3848"/>
<dbReference type="Proteomes" id="UP000028411">
    <property type="component" value="Unassembled WGS sequence"/>
</dbReference>
<dbReference type="OrthoDB" id="1628901at2"/>
<dbReference type="eggNOG" id="COG4219">
    <property type="taxonomic scope" value="Bacteria"/>
</dbReference>
<feature type="domain" description="Peptidase M56" evidence="3">
    <location>
        <begin position="7"/>
        <end position="267"/>
    </location>
</feature>
<dbReference type="PANTHER" id="PTHR34978:SF3">
    <property type="entry name" value="SLR0241 PROTEIN"/>
    <property type="match status" value="1"/>
</dbReference>
<proteinExistence type="predicted"/>
<gene>
    <name evidence="4" type="ORF">BV95_03860</name>
</gene>
<organism evidence="4 5">
    <name type="scientific">Sphingobium chlorophenolicum</name>
    <dbReference type="NCBI Taxonomy" id="46429"/>
    <lineage>
        <taxon>Bacteria</taxon>
        <taxon>Pseudomonadati</taxon>
        <taxon>Pseudomonadota</taxon>
        <taxon>Alphaproteobacteria</taxon>
        <taxon>Sphingomonadales</taxon>
        <taxon>Sphingomonadaceae</taxon>
        <taxon>Sphingobium</taxon>
    </lineage>
</organism>
<keyword evidence="2" id="KW-1133">Transmembrane helix</keyword>
<protein>
    <submittedName>
        <fullName evidence="4">Peptidase M56 BlaR1</fullName>
    </submittedName>
</protein>
<dbReference type="RefSeq" id="WP_037455865.1">
    <property type="nucleotide sequence ID" value="NZ_JFHR01000061.1"/>
</dbReference>